<dbReference type="HAMAP" id="MF_01843">
    <property type="entry name" value="Thf1"/>
    <property type="match status" value="1"/>
</dbReference>
<dbReference type="PANTHER" id="PTHR34793:SF1">
    <property type="entry name" value="PROTEIN THYLAKOID FORMATION 1, CHLOROPLASTIC"/>
    <property type="match status" value="1"/>
</dbReference>
<organism evidence="4 5">
    <name type="scientific">Leptothoe spongobia TAU-MAC 1115</name>
    <dbReference type="NCBI Taxonomy" id="1967444"/>
    <lineage>
        <taxon>Bacteria</taxon>
        <taxon>Bacillati</taxon>
        <taxon>Cyanobacteriota</taxon>
        <taxon>Cyanophyceae</taxon>
        <taxon>Nodosilineales</taxon>
        <taxon>Cymatolegaceae</taxon>
        <taxon>Leptothoe</taxon>
        <taxon>Leptothoe spongobia</taxon>
    </lineage>
</organism>
<keyword evidence="1 2" id="KW-0175">Coiled coil</keyword>
<dbReference type="NCBIfam" id="TIGR03060">
    <property type="entry name" value="PS_II_psb29"/>
    <property type="match status" value="1"/>
</dbReference>
<evidence type="ECO:0000256" key="1">
    <source>
        <dbReference type="ARBA" id="ARBA00023054"/>
    </source>
</evidence>
<protein>
    <recommendedName>
        <fullName evidence="2">Protein Thf1</fullName>
    </recommendedName>
</protein>
<feature type="compositionally biased region" description="Acidic residues" evidence="3">
    <location>
        <begin position="243"/>
        <end position="254"/>
    </location>
</feature>
<evidence type="ECO:0000313" key="4">
    <source>
        <dbReference type="EMBL" id="MBT9315266.1"/>
    </source>
</evidence>
<name>A0A947GM27_9CYAN</name>
<feature type="region of interest" description="Disordered" evidence="3">
    <location>
        <begin position="210"/>
        <end position="254"/>
    </location>
</feature>
<gene>
    <name evidence="2" type="primary">thf1</name>
    <name evidence="4" type="ORF">IXB50_07490</name>
</gene>
<reference evidence="4" key="2">
    <citation type="journal article" date="2021" name="Mar. Drugs">
        <title>Genome Reduction and Secondary Metabolism of the Marine Sponge-Associated Cyanobacterium Leptothoe.</title>
        <authorList>
            <person name="Konstantinou D."/>
            <person name="Popin R.V."/>
            <person name="Fewer D.P."/>
            <person name="Sivonen K."/>
            <person name="Gkelis S."/>
        </authorList>
    </citation>
    <scope>NUCLEOTIDE SEQUENCE</scope>
    <source>
        <strain evidence="4">TAU-MAC 1115</strain>
    </source>
</reference>
<evidence type="ECO:0000256" key="3">
    <source>
        <dbReference type="SAM" id="MobiDB-lite"/>
    </source>
</evidence>
<feature type="compositionally biased region" description="Basic and acidic residues" evidence="3">
    <location>
        <begin position="210"/>
        <end position="227"/>
    </location>
</feature>
<dbReference type="GO" id="GO:0010207">
    <property type="term" value="P:photosystem II assembly"/>
    <property type="evidence" value="ECO:0007669"/>
    <property type="project" value="InterPro"/>
</dbReference>
<comment type="similarity">
    <text evidence="2">Belongs to the THF1 family.</text>
</comment>
<keyword evidence="5" id="KW-1185">Reference proteome</keyword>
<proteinExistence type="inferred from homology"/>
<dbReference type="PANTHER" id="PTHR34793">
    <property type="entry name" value="PROTEIN THYLAKOID FORMATION 1, CHLOROPLASTIC"/>
    <property type="match status" value="1"/>
</dbReference>
<evidence type="ECO:0000313" key="5">
    <source>
        <dbReference type="Proteomes" id="UP000717364"/>
    </source>
</evidence>
<feature type="compositionally biased region" description="Low complexity" evidence="3">
    <location>
        <begin position="228"/>
        <end position="242"/>
    </location>
</feature>
<evidence type="ECO:0000256" key="2">
    <source>
        <dbReference type="HAMAP-Rule" id="MF_01843"/>
    </source>
</evidence>
<dbReference type="Proteomes" id="UP000717364">
    <property type="component" value="Unassembled WGS sequence"/>
</dbReference>
<dbReference type="RefSeq" id="WP_326520742.1">
    <property type="nucleotide sequence ID" value="NZ_JADOES010000010.1"/>
</dbReference>
<accession>A0A947GM27</accession>
<dbReference type="InterPro" id="IPR017499">
    <property type="entry name" value="Thf1"/>
</dbReference>
<dbReference type="Pfam" id="PF11264">
    <property type="entry name" value="ThylakoidFormat"/>
    <property type="match status" value="1"/>
</dbReference>
<dbReference type="AlphaFoldDB" id="A0A947GM27"/>
<dbReference type="EMBL" id="JADOES010000010">
    <property type="protein sequence ID" value="MBT9315266.1"/>
    <property type="molecule type" value="Genomic_DNA"/>
</dbReference>
<reference evidence="4" key="1">
    <citation type="submission" date="2020-11" db="EMBL/GenBank/DDBJ databases">
        <authorList>
            <person name="Konstantinou D."/>
            <person name="Gkelis S."/>
            <person name="Popin R."/>
            <person name="Fewer D."/>
            <person name="Sivonen K."/>
        </authorList>
    </citation>
    <scope>NUCLEOTIDE SEQUENCE</scope>
    <source>
        <strain evidence="4">TAU-MAC 1115</strain>
    </source>
</reference>
<sequence>MTNLRTVSDTKRAFYEYHSRPINSLYRRVVEELMVEMHLLSVNADFVYNPLYTLGMVTSFDRFMVGYEPEQDKESIFAAICRSVDGDPQQYRQDANALKADLSGLSLSELNTQLANAKTTDGDNLQGKLYMVANQANTKYTRLMAVGLYTLFETVDASSLDDKDKREEMLKTAAEMLALPAEKVDKDLELYRSNLEKMAQAQEVMKDILEAERKKREQRAQAKKDADAATATETTTATAAEQDVTEEDTADSES</sequence>
<comment type="caution">
    <text evidence="4">The sequence shown here is derived from an EMBL/GenBank/DDBJ whole genome shotgun (WGS) entry which is preliminary data.</text>
</comment>
<comment type="function">
    <text evidence="2">May be involved in photosynthetic membrane biogenesis.</text>
</comment>
<dbReference type="GO" id="GO:0030096">
    <property type="term" value="C:plasma membrane-derived thylakoid photosystem II"/>
    <property type="evidence" value="ECO:0007669"/>
    <property type="project" value="TreeGrafter"/>
</dbReference>